<evidence type="ECO:0000313" key="1">
    <source>
        <dbReference type="EMBL" id="KAF5194801.1"/>
    </source>
</evidence>
<feature type="non-terminal residue" evidence="1">
    <location>
        <position position="1"/>
    </location>
</feature>
<evidence type="ECO:0000313" key="2">
    <source>
        <dbReference type="Proteomes" id="UP000554482"/>
    </source>
</evidence>
<gene>
    <name evidence="1" type="ORF">FRX31_015612</name>
</gene>
<organism evidence="1 2">
    <name type="scientific">Thalictrum thalictroides</name>
    <name type="common">Rue-anemone</name>
    <name type="synonym">Anemone thalictroides</name>
    <dbReference type="NCBI Taxonomy" id="46969"/>
    <lineage>
        <taxon>Eukaryota</taxon>
        <taxon>Viridiplantae</taxon>
        <taxon>Streptophyta</taxon>
        <taxon>Embryophyta</taxon>
        <taxon>Tracheophyta</taxon>
        <taxon>Spermatophyta</taxon>
        <taxon>Magnoliopsida</taxon>
        <taxon>Ranunculales</taxon>
        <taxon>Ranunculaceae</taxon>
        <taxon>Thalictroideae</taxon>
        <taxon>Thalictrum</taxon>
    </lineage>
</organism>
<sequence length="305" mass="35397">SEPPLIRLGFAYDHVAICIRHSTDVVVSLEEIARRLSYFRRKYKLVKELCEVFGCYFDSSTLKVVGTDEGMAWTRTENENVCIAWGLVHNHPPVSGTGEDFWRAVSDRFHSMDGVTLGRGLDHLANRFSEIWDAIAYFVDLEHLIRIQRPMFTTDAERSRTACKLYKSHEHKDFEFMSCMHVIESYMHCHRPGCGGLMKIHTGAGNRDDEKWFSFVKCSVQVCTSIEYLFPKLRETPTNDLGMICVRCFQHSCRDDCSLAWMHYRQNIYKTCMHCQNTPCPYNCASFCDNVSYFINEDKDPKNED</sequence>
<name>A0A7J6WBU9_THATH</name>
<keyword evidence="2" id="KW-1185">Reference proteome</keyword>
<reference evidence="1 2" key="1">
    <citation type="submission" date="2020-06" db="EMBL/GenBank/DDBJ databases">
        <title>Transcriptomic and genomic resources for Thalictrum thalictroides and T. hernandezii: Facilitating candidate gene discovery in an emerging model plant lineage.</title>
        <authorList>
            <person name="Arias T."/>
            <person name="Riano-Pachon D.M."/>
            <person name="Di Stilio V.S."/>
        </authorList>
    </citation>
    <scope>NUCLEOTIDE SEQUENCE [LARGE SCALE GENOMIC DNA]</scope>
    <source>
        <strain evidence="2">cv. WT478/WT964</strain>
        <tissue evidence="1">Leaves</tissue>
    </source>
</reference>
<protein>
    <submittedName>
        <fullName evidence="1">Uncharacterized protein</fullName>
    </submittedName>
</protein>
<proteinExistence type="predicted"/>
<dbReference type="AlphaFoldDB" id="A0A7J6WBU9"/>
<dbReference type="Proteomes" id="UP000554482">
    <property type="component" value="Unassembled WGS sequence"/>
</dbReference>
<comment type="caution">
    <text evidence="1">The sequence shown here is derived from an EMBL/GenBank/DDBJ whole genome shotgun (WGS) entry which is preliminary data.</text>
</comment>
<accession>A0A7J6WBU9</accession>
<dbReference type="EMBL" id="JABWDY010018251">
    <property type="protein sequence ID" value="KAF5194801.1"/>
    <property type="molecule type" value="Genomic_DNA"/>
</dbReference>